<evidence type="ECO:0000256" key="1">
    <source>
        <dbReference type="ARBA" id="ARBA00001942"/>
    </source>
</evidence>
<dbReference type="InterPro" id="IPR009010">
    <property type="entry name" value="Asp_de-COase-like_dom_sf"/>
</dbReference>
<keyword evidence="6" id="KW-0408">Iron</keyword>
<sequence length="713" mass="80452">MTELERRIKAKIPGPDTGIEVRHTMCDICSPGMHCGINAYIKDGKVIKIEGIDGHPSNDGRLCTKGMANREYIYREDRIKTPLRRVGKRGEGRFEPISWEEAYAEIAKGLNRCKEKYGAESVAFYSGYSKWYRQMLRRLAYAFGSPNYGCESSACYTAAFMAWKVAAGEQGNPDMGHSDLFLGWAFNPFYSSYMGAHSAMKLKEKGLKFLIVDTRRTPATEKLADLFLQPKTGTDGALAHAIANVLIENDWIDRPYIDRYVYGFEEYAAYVKQFNEGNIQSITGVPYSRVVAAARLIHENPRMSCNESSAPLCHHRNGLQNYRSVMALLAITGNFDRTGGQKLSVHSYMHVPCGFETREHQYLYENRPRDVKEPVGAVRFPLWNYLEGEMQAMDMPRQILEGKPYPLRAIFALGLNGRMFPDSGRMFKALESLDFFVDTDLFMTDTAMWADIVLPACSSFERGEFKPYPGGVAWYTSPVIRRIGEAKSDVEICTELARVMDLPDEVLKNGYEYFIQHYILDDFGVTVEELKKADLPVKIAEVSTYKDLEMLEKGLNTPTGKFELKSAVIEQHPEWGLDPLPTYKEPLDDADPEEYPFVFTSGSRIPGAIHSRLHKVPRNRSLQPDPTADMNQADCDRLGVKEGDEIEISTARGRIRVKVHPTLSVPEKLVNLFHGYSEADAESIMDGDHLDPYSGFPAYRSTRCAVKKAGGNE</sequence>
<evidence type="ECO:0000313" key="9">
    <source>
        <dbReference type="EMBL" id="MCG4747332.1"/>
    </source>
</evidence>
<dbReference type="EMBL" id="JAKNGE010000023">
    <property type="protein sequence ID" value="MCG4747332.1"/>
    <property type="molecule type" value="Genomic_DNA"/>
</dbReference>
<dbReference type="Pfam" id="PF04879">
    <property type="entry name" value="Molybdop_Fe4S4"/>
    <property type="match status" value="1"/>
</dbReference>
<dbReference type="SUPFAM" id="SSF50692">
    <property type="entry name" value="ADC-like"/>
    <property type="match status" value="1"/>
</dbReference>
<evidence type="ECO:0000313" key="11">
    <source>
        <dbReference type="Proteomes" id="UP000669239"/>
    </source>
</evidence>
<dbReference type="InterPro" id="IPR006655">
    <property type="entry name" value="Mopterin_OxRdtase_prok_CS"/>
</dbReference>
<evidence type="ECO:0000256" key="6">
    <source>
        <dbReference type="ARBA" id="ARBA00023004"/>
    </source>
</evidence>
<dbReference type="Proteomes" id="UP001299608">
    <property type="component" value="Unassembled WGS sequence"/>
</dbReference>
<accession>A0AAW5BZP5</accession>
<reference evidence="10 11" key="1">
    <citation type="journal article" date="2020" name="Cell Host Microbe">
        <title>Functional and Genomic Variation between Human-Derived Isolates of Lachnospiraceae Reveals Inter- and Intra-Species Diversity.</title>
        <authorList>
            <person name="Sorbara M.T."/>
            <person name="Littmann E.R."/>
            <person name="Fontana E."/>
            <person name="Moody T.U."/>
            <person name="Kohout C.E."/>
            <person name="Gjonbalaj M."/>
            <person name="Eaton V."/>
            <person name="Seok R."/>
            <person name="Leiner I.M."/>
            <person name="Pamer E.G."/>
        </authorList>
    </citation>
    <scope>NUCLEOTIDE SEQUENCE [LARGE SCALE GENOMIC DNA]</scope>
    <source>
        <strain evidence="10 11">MSK.1.17</strain>
    </source>
</reference>
<dbReference type="InterPro" id="IPR006657">
    <property type="entry name" value="MoPterin_dinucl-bd_dom"/>
</dbReference>
<dbReference type="InterPro" id="IPR006963">
    <property type="entry name" value="Mopterin_OxRdtase_4Fe-4S_dom"/>
</dbReference>
<dbReference type="PANTHER" id="PTHR43742">
    <property type="entry name" value="TRIMETHYLAMINE-N-OXIDE REDUCTASE"/>
    <property type="match status" value="1"/>
</dbReference>
<dbReference type="GO" id="GO:0043546">
    <property type="term" value="F:molybdopterin cofactor binding"/>
    <property type="evidence" value="ECO:0007669"/>
    <property type="project" value="InterPro"/>
</dbReference>
<protein>
    <submittedName>
        <fullName evidence="9">Molybdopterin-dependent oxidoreductase</fullName>
    </submittedName>
</protein>
<keyword evidence="11" id="KW-1185">Reference proteome</keyword>
<dbReference type="Gene3D" id="3.40.50.740">
    <property type="match status" value="1"/>
</dbReference>
<evidence type="ECO:0000256" key="3">
    <source>
        <dbReference type="ARBA" id="ARBA00022505"/>
    </source>
</evidence>
<dbReference type="Proteomes" id="UP000669239">
    <property type="component" value="Unassembled WGS sequence"/>
</dbReference>
<organism evidence="9 12">
    <name type="scientific">Enterocloster aldenensis</name>
    <dbReference type="NCBI Taxonomy" id="358742"/>
    <lineage>
        <taxon>Bacteria</taxon>
        <taxon>Bacillati</taxon>
        <taxon>Bacillota</taxon>
        <taxon>Clostridia</taxon>
        <taxon>Lachnospirales</taxon>
        <taxon>Lachnospiraceae</taxon>
        <taxon>Enterocloster</taxon>
    </lineage>
</organism>
<evidence type="ECO:0000256" key="7">
    <source>
        <dbReference type="ARBA" id="ARBA00023014"/>
    </source>
</evidence>
<dbReference type="GO" id="GO:0046872">
    <property type="term" value="F:metal ion binding"/>
    <property type="evidence" value="ECO:0007669"/>
    <property type="project" value="UniProtKB-KW"/>
</dbReference>
<dbReference type="SUPFAM" id="SSF53706">
    <property type="entry name" value="Formate dehydrogenase/DMSO reductase, domains 1-3"/>
    <property type="match status" value="1"/>
</dbReference>
<dbReference type="InterPro" id="IPR006656">
    <property type="entry name" value="Mopterin_OxRdtase"/>
</dbReference>
<keyword evidence="5" id="KW-0560">Oxidoreductase</keyword>
<keyword evidence="4" id="KW-0479">Metal-binding</keyword>
<dbReference type="Pfam" id="PF00384">
    <property type="entry name" value="Molybdopterin"/>
    <property type="match status" value="1"/>
</dbReference>
<evidence type="ECO:0000259" key="8">
    <source>
        <dbReference type="PROSITE" id="PS51669"/>
    </source>
</evidence>
<dbReference type="SMART" id="SM00926">
    <property type="entry name" value="Molybdop_Fe4S4"/>
    <property type="match status" value="1"/>
</dbReference>
<dbReference type="PROSITE" id="PS00490">
    <property type="entry name" value="MOLYBDOPTERIN_PROK_2"/>
    <property type="match status" value="1"/>
</dbReference>
<proteinExistence type="inferred from homology"/>
<evidence type="ECO:0000256" key="5">
    <source>
        <dbReference type="ARBA" id="ARBA00023002"/>
    </source>
</evidence>
<dbReference type="Gene3D" id="3.40.228.10">
    <property type="entry name" value="Dimethylsulfoxide Reductase, domain 2"/>
    <property type="match status" value="1"/>
</dbReference>
<feature type="domain" description="4Fe-4S Mo/W bis-MGD-type" evidence="8">
    <location>
        <begin position="19"/>
        <end position="77"/>
    </location>
</feature>
<dbReference type="EMBL" id="JAAITT010000010">
    <property type="protein sequence ID" value="NSJ48856.1"/>
    <property type="molecule type" value="Genomic_DNA"/>
</dbReference>
<dbReference type="Gene3D" id="2.20.25.90">
    <property type="entry name" value="ADC-like domains"/>
    <property type="match status" value="1"/>
</dbReference>
<evidence type="ECO:0000313" key="10">
    <source>
        <dbReference type="EMBL" id="NSJ48856.1"/>
    </source>
</evidence>
<reference evidence="10" key="2">
    <citation type="submission" date="2020-02" db="EMBL/GenBank/DDBJ databases">
        <authorList>
            <person name="Littmann E."/>
            <person name="Sorbara M."/>
        </authorList>
    </citation>
    <scope>NUCLEOTIDE SEQUENCE</scope>
    <source>
        <strain evidence="10">MSK.1.17</strain>
    </source>
</reference>
<evidence type="ECO:0000313" key="12">
    <source>
        <dbReference type="Proteomes" id="UP001299608"/>
    </source>
</evidence>
<comment type="caution">
    <text evidence="9">The sequence shown here is derived from an EMBL/GenBank/DDBJ whole genome shotgun (WGS) entry which is preliminary data.</text>
</comment>
<dbReference type="AlphaFoldDB" id="A0AAW5BZP5"/>
<reference evidence="9" key="3">
    <citation type="submission" date="2022-01" db="EMBL/GenBank/DDBJ databases">
        <title>Collection of gut derived symbiotic bacterial strains cultured from healthy donors.</title>
        <authorList>
            <person name="Lin H."/>
            <person name="Kohout C."/>
            <person name="Waligurski E."/>
            <person name="Pamer E.G."/>
        </authorList>
    </citation>
    <scope>NUCLEOTIDE SEQUENCE</scope>
    <source>
        <strain evidence="9">DFI.6.55</strain>
    </source>
</reference>
<comment type="cofactor">
    <cofactor evidence="1">
        <name>Mo-bis(molybdopterin guanine dinucleotide)</name>
        <dbReference type="ChEBI" id="CHEBI:60539"/>
    </cofactor>
</comment>
<dbReference type="RefSeq" id="WP_165641900.1">
    <property type="nucleotide sequence ID" value="NZ_JAAITT010000010.1"/>
</dbReference>
<dbReference type="GO" id="GO:0016491">
    <property type="term" value="F:oxidoreductase activity"/>
    <property type="evidence" value="ECO:0007669"/>
    <property type="project" value="UniProtKB-KW"/>
</dbReference>
<keyword evidence="7" id="KW-0411">Iron-sulfur</keyword>
<dbReference type="Pfam" id="PF01568">
    <property type="entry name" value="Molydop_binding"/>
    <property type="match status" value="1"/>
</dbReference>
<evidence type="ECO:0000256" key="4">
    <source>
        <dbReference type="ARBA" id="ARBA00022723"/>
    </source>
</evidence>
<dbReference type="Gene3D" id="2.40.40.20">
    <property type="match status" value="1"/>
</dbReference>
<comment type="similarity">
    <text evidence="2">Belongs to the prokaryotic molybdopterin-containing oxidoreductase family.</text>
</comment>
<gene>
    <name evidence="10" type="ORF">G5B36_09100</name>
    <name evidence="9" type="ORF">L0N08_18050</name>
</gene>
<evidence type="ECO:0000256" key="2">
    <source>
        <dbReference type="ARBA" id="ARBA00010312"/>
    </source>
</evidence>
<dbReference type="PROSITE" id="PS51669">
    <property type="entry name" value="4FE4S_MOW_BIS_MGD"/>
    <property type="match status" value="1"/>
</dbReference>
<name>A0AAW5BZP5_9FIRM</name>
<keyword evidence="3" id="KW-0500">Molybdenum</keyword>
<dbReference type="PANTHER" id="PTHR43742:SF6">
    <property type="entry name" value="OXIDOREDUCTASE YYAE-RELATED"/>
    <property type="match status" value="1"/>
</dbReference>
<dbReference type="GO" id="GO:0051536">
    <property type="term" value="F:iron-sulfur cluster binding"/>
    <property type="evidence" value="ECO:0007669"/>
    <property type="project" value="UniProtKB-KW"/>
</dbReference>
<dbReference type="InterPro" id="IPR050612">
    <property type="entry name" value="Prok_Mopterin_Oxidored"/>
</dbReference>